<accession>A0A392NU29</accession>
<proteinExistence type="predicted"/>
<dbReference type="GO" id="GO:0040029">
    <property type="term" value="P:epigenetic regulation of gene expression"/>
    <property type="evidence" value="ECO:0007669"/>
    <property type="project" value="InterPro"/>
</dbReference>
<reference evidence="1 2" key="1">
    <citation type="journal article" date="2018" name="Front. Plant Sci.">
        <title>Red Clover (Trifolium pratense) and Zigzag Clover (T. medium) - A Picture of Genomic Similarities and Differences.</title>
        <authorList>
            <person name="Dluhosova J."/>
            <person name="Istvanek J."/>
            <person name="Nedelnik J."/>
            <person name="Repkova J."/>
        </authorList>
    </citation>
    <scope>NUCLEOTIDE SEQUENCE [LARGE SCALE GENOMIC DNA]</scope>
    <source>
        <strain evidence="2">cv. 10/8</strain>
        <tissue evidence="1">Leaf</tissue>
    </source>
</reference>
<comment type="caution">
    <text evidence="1">The sequence shown here is derived from an EMBL/GenBank/DDBJ whole genome shotgun (WGS) entry which is preliminary data.</text>
</comment>
<dbReference type="Proteomes" id="UP000265520">
    <property type="component" value="Unassembled WGS sequence"/>
</dbReference>
<dbReference type="InterPro" id="IPR044227">
    <property type="entry name" value="TONSOKU"/>
</dbReference>
<sequence length="154" mass="17065">CLSIVIFYRRLKLLIDKLKKSSEKQKADSTPGDCCSETDTEADVCMSNSESDDFCFPKTTYRSETPTPEEELNDDNAPLMSLYQSIKGSSGKITGHKESHTNSTKQLRVKSALVKFRLSQSMDLNVQLMLKKVAVPSNAGVQILPLKLPDVPGH</sequence>
<keyword evidence="2" id="KW-1185">Reference proteome</keyword>
<protein>
    <submittedName>
        <fullName evidence="1">Protein BRUSHY</fullName>
    </submittedName>
</protein>
<feature type="non-terminal residue" evidence="1">
    <location>
        <position position="1"/>
    </location>
</feature>
<evidence type="ECO:0000313" key="1">
    <source>
        <dbReference type="EMBL" id="MCI03338.1"/>
    </source>
</evidence>
<name>A0A392NU29_9FABA</name>
<dbReference type="GO" id="GO:0072423">
    <property type="term" value="P:response to DNA damage checkpoint signaling"/>
    <property type="evidence" value="ECO:0007669"/>
    <property type="project" value="InterPro"/>
</dbReference>
<organism evidence="1 2">
    <name type="scientific">Trifolium medium</name>
    <dbReference type="NCBI Taxonomy" id="97028"/>
    <lineage>
        <taxon>Eukaryota</taxon>
        <taxon>Viridiplantae</taxon>
        <taxon>Streptophyta</taxon>
        <taxon>Embryophyta</taxon>
        <taxon>Tracheophyta</taxon>
        <taxon>Spermatophyta</taxon>
        <taxon>Magnoliopsida</taxon>
        <taxon>eudicotyledons</taxon>
        <taxon>Gunneridae</taxon>
        <taxon>Pentapetalae</taxon>
        <taxon>rosids</taxon>
        <taxon>fabids</taxon>
        <taxon>Fabales</taxon>
        <taxon>Fabaceae</taxon>
        <taxon>Papilionoideae</taxon>
        <taxon>50 kb inversion clade</taxon>
        <taxon>NPAAA clade</taxon>
        <taxon>Hologalegina</taxon>
        <taxon>IRL clade</taxon>
        <taxon>Trifolieae</taxon>
        <taxon>Trifolium</taxon>
    </lineage>
</organism>
<dbReference type="GO" id="GO:0009933">
    <property type="term" value="P:meristem structural organization"/>
    <property type="evidence" value="ECO:0007669"/>
    <property type="project" value="InterPro"/>
</dbReference>
<evidence type="ECO:0000313" key="2">
    <source>
        <dbReference type="Proteomes" id="UP000265520"/>
    </source>
</evidence>
<dbReference type="AlphaFoldDB" id="A0A392NU29"/>
<dbReference type="GO" id="GO:0005634">
    <property type="term" value="C:nucleus"/>
    <property type="evidence" value="ECO:0007669"/>
    <property type="project" value="InterPro"/>
</dbReference>
<dbReference type="PANTHER" id="PTHR47684">
    <property type="entry name" value="PROTEIN TONSOKU"/>
    <property type="match status" value="1"/>
</dbReference>
<dbReference type="EMBL" id="LXQA010051859">
    <property type="protein sequence ID" value="MCI03338.1"/>
    <property type="molecule type" value="Genomic_DNA"/>
</dbReference>
<dbReference type="PANTHER" id="PTHR47684:SF1">
    <property type="entry name" value="PROTEIN TONSOKU"/>
    <property type="match status" value="1"/>
</dbReference>